<reference evidence="2" key="1">
    <citation type="journal article" date="2011" name="PLoS Genet.">
        <title>Genomic analysis of the necrotrophic fungal pathogens Sclerotinia sclerotiorum and Botrytis cinerea.</title>
        <authorList>
            <person name="Amselem J."/>
            <person name="Cuomo C.A."/>
            <person name="van Kan J.A."/>
            <person name="Viaud M."/>
            <person name="Benito E.P."/>
            <person name="Couloux A."/>
            <person name="Coutinho P.M."/>
            <person name="de Vries R.P."/>
            <person name="Dyer P.S."/>
            <person name="Fillinger S."/>
            <person name="Fournier E."/>
            <person name="Gout L."/>
            <person name="Hahn M."/>
            <person name="Kohn L."/>
            <person name="Lapalu N."/>
            <person name="Plummer K.M."/>
            <person name="Pradier J.M."/>
            <person name="Quevillon E."/>
            <person name="Sharon A."/>
            <person name="Simon A."/>
            <person name="ten Have A."/>
            <person name="Tudzynski B."/>
            <person name="Tudzynski P."/>
            <person name="Wincker P."/>
            <person name="Andrew M."/>
            <person name="Anthouard V."/>
            <person name="Beever R.E."/>
            <person name="Beffa R."/>
            <person name="Benoit I."/>
            <person name="Bouzid O."/>
            <person name="Brault B."/>
            <person name="Chen Z."/>
            <person name="Choquer M."/>
            <person name="Collemare J."/>
            <person name="Cotton P."/>
            <person name="Danchin E.G."/>
            <person name="Da Silva C."/>
            <person name="Gautier A."/>
            <person name="Giraud C."/>
            <person name="Giraud T."/>
            <person name="Gonzalez C."/>
            <person name="Grossetete S."/>
            <person name="Guldener U."/>
            <person name="Henrissat B."/>
            <person name="Howlett B.J."/>
            <person name="Kodira C."/>
            <person name="Kretschmer M."/>
            <person name="Lappartient A."/>
            <person name="Leroch M."/>
            <person name="Levis C."/>
            <person name="Mauceli E."/>
            <person name="Neuveglise C."/>
            <person name="Oeser B."/>
            <person name="Pearson M."/>
            <person name="Poulain J."/>
            <person name="Poussereau N."/>
            <person name="Quesneville H."/>
            <person name="Rascle C."/>
            <person name="Schumacher J."/>
            <person name="Segurens B."/>
            <person name="Sexton A."/>
            <person name="Silva E."/>
            <person name="Sirven C."/>
            <person name="Soanes D.M."/>
            <person name="Talbot N.J."/>
            <person name="Templeton M."/>
            <person name="Yandava C."/>
            <person name="Yarden O."/>
            <person name="Zeng Q."/>
            <person name="Rollins J.A."/>
            <person name="Lebrun M.H."/>
            <person name="Dickman M."/>
        </authorList>
    </citation>
    <scope>NUCLEOTIDE SEQUENCE [LARGE SCALE GENOMIC DNA]</scope>
    <source>
        <strain evidence="2">ATCC 18683 / 1980 / Ss-1</strain>
    </source>
</reference>
<dbReference type="EMBL" id="CH476637">
    <property type="protein sequence ID" value="EDN95264.1"/>
    <property type="molecule type" value="Genomic_DNA"/>
</dbReference>
<dbReference type="HOGENOM" id="CLU_3410791_0_0_1"/>
<dbReference type="InParanoid" id="A7F0M2"/>
<dbReference type="KEGG" id="ssl:SS1G_11140"/>
<organism evidence="1 2">
    <name type="scientific">Sclerotinia sclerotiorum (strain ATCC 18683 / 1980 / Ss-1)</name>
    <name type="common">White mold</name>
    <name type="synonym">Whetzelinia sclerotiorum</name>
    <dbReference type="NCBI Taxonomy" id="665079"/>
    <lineage>
        <taxon>Eukaryota</taxon>
        <taxon>Fungi</taxon>
        <taxon>Dikarya</taxon>
        <taxon>Ascomycota</taxon>
        <taxon>Pezizomycotina</taxon>
        <taxon>Leotiomycetes</taxon>
        <taxon>Helotiales</taxon>
        <taxon>Sclerotiniaceae</taxon>
        <taxon>Sclerotinia</taxon>
    </lineage>
</organism>
<dbReference type="Proteomes" id="UP000001312">
    <property type="component" value="Unassembled WGS sequence"/>
</dbReference>
<name>A7F0M2_SCLS1</name>
<proteinExistence type="predicted"/>
<dbReference type="GeneID" id="5484022"/>
<protein>
    <submittedName>
        <fullName evidence="1">Uncharacterized protein</fullName>
    </submittedName>
</protein>
<keyword evidence="2" id="KW-1185">Reference proteome</keyword>
<dbReference type="AlphaFoldDB" id="A7F0M2"/>
<evidence type="ECO:0000313" key="1">
    <source>
        <dbReference type="EMBL" id="EDN95264.1"/>
    </source>
</evidence>
<evidence type="ECO:0000313" key="2">
    <source>
        <dbReference type="Proteomes" id="UP000001312"/>
    </source>
</evidence>
<gene>
    <name evidence="1" type="ORF">SS1G_11140</name>
</gene>
<dbReference type="RefSeq" id="XP_001587899.1">
    <property type="nucleotide sequence ID" value="XM_001587849.1"/>
</dbReference>
<accession>A7F0M2</accession>
<sequence length="29" mass="3386">MARAFTQREEGRPEPCLSIVLYDIPRIHS</sequence>